<name>A0ABP1PS75_9HEXA</name>
<dbReference type="Proteomes" id="UP001642540">
    <property type="component" value="Unassembled WGS sequence"/>
</dbReference>
<evidence type="ECO:0000256" key="3">
    <source>
        <dbReference type="ARBA" id="ARBA00022833"/>
    </source>
</evidence>
<dbReference type="InterPro" id="IPR017907">
    <property type="entry name" value="Znf_RING_CS"/>
</dbReference>
<evidence type="ECO:0000256" key="1">
    <source>
        <dbReference type="ARBA" id="ARBA00022723"/>
    </source>
</evidence>
<dbReference type="EMBL" id="CAXLJM020000008">
    <property type="protein sequence ID" value="CAL8075417.1"/>
    <property type="molecule type" value="Genomic_DNA"/>
</dbReference>
<evidence type="ECO:0000313" key="5">
    <source>
        <dbReference type="Proteomes" id="UP001642540"/>
    </source>
</evidence>
<accession>A0ABP1PS75</accession>
<evidence type="ECO:0008006" key="6">
    <source>
        <dbReference type="Google" id="ProtNLM"/>
    </source>
</evidence>
<keyword evidence="5" id="KW-1185">Reference proteome</keyword>
<gene>
    <name evidence="4" type="ORF">ODALV1_LOCUS3167</name>
</gene>
<sequence>MQANCPQCGVTYGILARYKMKVEVCGHLMCRQCLYEGGPCVQCPGPLYVPPTNRRADIYPSATANAASFPNGDTQRGVNLGAASTGHASGSDITITVLGSGAPSSAAPLVSRYKRSHPSNCPTVKDADENKHYIICRP</sequence>
<dbReference type="PROSITE" id="PS00518">
    <property type="entry name" value="ZF_RING_1"/>
    <property type="match status" value="1"/>
</dbReference>
<evidence type="ECO:0000256" key="2">
    <source>
        <dbReference type="ARBA" id="ARBA00022771"/>
    </source>
</evidence>
<proteinExistence type="predicted"/>
<organism evidence="4 5">
    <name type="scientific">Orchesella dallaii</name>
    <dbReference type="NCBI Taxonomy" id="48710"/>
    <lineage>
        <taxon>Eukaryota</taxon>
        <taxon>Metazoa</taxon>
        <taxon>Ecdysozoa</taxon>
        <taxon>Arthropoda</taxon>
        <taxon>Hexapoda</taxon>
        <taxon>Collembola</taxon>
        <taxon>Entomobryomorpha</taxon>
        <taxon>Entomobryoidea</taxon>
        <taxon>Orchesellidae</taxon>
        <taxon>Orchesellinae</taxon>
        <taxon>Orchesella</taxon>
    </lineage>
</organism>
<keyword evidence="1" id="KW-0479">Metal-binding</keyword>
<comment type="caution">
    <text evidence="4">The sequence shown here is derived from an EMBL/GenBank/DDBJ whole genome shotgun (WGS) entry which is preliminary data.</text>
</comment>
<keyword evidence="3" id="KW-0862">Zinc</keyword>
<reference evidence="4 5" key="1">
    <citation type="submission" date="2024-08" db="EMBL/GenBank/DDBJ databases">
        <authorList>
            <person name="Cucini C."/>
            <person name="Frati F."/>
        </authorList>
    </citation>
    <scope>NUCLEOTIDE SEQUENCE [LARGE SCALE GENOMIC DNA]</scope>
</reference>
<protein>
    <recommendedName>
        <fullName evidence="6">RING-type domain-containing protein</fullName>
    </recommendedName>
</protein>
<evidence type="ECO:0000313" key="4">
    <source>
        <dbReference type="EMBL" id="CAL8075417.1"/>
    </source>
</evidence>
<keyword evidence="2" id="KW-0863">Zinc-finger</keyword>